<dbReference type="AlphaFoldDB" id="A0A9P4LGY0"/>
<comment type="caution">
    <text evidence="1">The sequence shown here is derived from an EMBL/GenBank/DDBJ whole genome shotgun (WGS) entry which is preliminary data.</text>
</comment>
<evidence type="ECO:0000313" key="1">
    <source>
        <dbReference type="EMBL" id="KAF2024660.1"/>
    </source>
</evidence>
<reference evidence="1" key="1">
    <citation type="journal article" date="2020" name="Stud. Mycol.">
        <title>101 Dothideomycetes genomes: a test case for predicting lifestyles and emergence of pathogens.</title>
        <authorList>
            <person name="Haridas S."/>
            <person name="Albert R."/>
            <person name="Binder M."/>
            <person name="Bloem J."/>
            <person name="Labutti K."/>
            <person name="Salamov A."/>
            <person name="Andreopoulos B."/>
            <person name="Baker S."/>
            <person name="Barry K."/>
            <person name="Bills G."/>
            <person name="Bluhm B."/>
            <person name="Cannon C."/>
            <person name="Castanera R."/>
            <person name="Culley D."/>
            <person name="Daum C."/>
            <person name="Ezra D."/>
            <person name="Gonzalez J."/>
            <person name="Henrissat B."/>
            <person name="Kuo A."/>
            <person name="Liang C."/>
            <person name="Lipzen A."/>
            <person name="Lutzoni F."/>
            <person name="Magnuson J."/>
            <person name="Mondo S."/>
            <person name="Nolan M."/>
            <person name="Ohm R."/>
            <person name="Pangilinan J."/>
            <person name="Park H.-J."/>
            <person name="Ramirez L."/>
            <person name="Alfaro M."/>
            <person name="Sun H."/>
            <person name="Tritt A."/>
            <person name="Yoshinaga Y."/>
            <person name="Zwiers L.-H."/>
            <person name="Turgeon B."/>
            <person name="Goodwin S."/>
            <person name="Spatafora J."/>
            <person name="Crous P."/>
            <person name="Grigoriev I."/>
        </authorList>
    </citation>
    <scope>NUCLEOTIDE SEQUENCE</scope>
    <source>
        <strain evidence="1">CBS 110217</strain>
    </source>
</reference>
<proteinExistence type="predicted"/>
<sequence>MDNDDLNEWDLDPYPPFPERLPAEDISLDSWFTSSSRNSQTPLPIIAAPEVITIDESDTTRHLDTGMIIGCAKPHCCRDPNIRPVVRAILNSKGAVCGYLCGKYAKRLATKGDIQISMKDIDFSEDFEKAPFGEKRTMPSVMNFKLSSP</sequence>
<protein>
    <submittedName>
        <fullName evidence="1">Uncharacterized protein</fullName>
    </submittedName>
</protein>
<accession>A0A9P4LGY0</accession>
<dbReference type="OrthoDB" id="3680973at2759"/>
<dbReference type="EMBL" id="ML978288">
    <property type="protein sequence ID" value="KAF2024660.1"/>
    <property type="molecule type" value="Genomic_DNA"/>
</dbReference>
<organism evidence="1 2">
    <name type="scientific">Setomelanomma holmii</name>
    <dbReference type="NCBI Taxonomy" id="210430"/>
    <lineage>
        <taxon>Eukaryota</taxon>
        <taxon>Fungi</taxon>
        <taxon>Dikarya</taxon>
        <taxon>Ascomycota</taxon>
        <taxon>Pezizomycotina</taxon>
        <taxon>Dothideomycetes</taxon>
        <taxon>Pleosporomycetidae</taxon>
        <taxon>Pleosporales</taxon>
        <taxon>Pleosporineae</taxon>
        <taxon>Phaeosphaeriaceae</taxon>
        <taxon>Setomelanomma</taxon>
    </lineage>
</organism>
<keyword evidence="2" id="KW-1185">Reference proteome</keyword>
<dbReference type="Proteomes" id="UP000799777">
    <property type="component" value="Unassembled WGS sequence"/>
</dbReference>
<name>A0A9P4LGY0_9PLEO</name>
<evidence type="ECO:0000313" key="2">
    <source>
        <dbReference type="Proteomes" id="UP000799777"/>
    </source>
</evidence>
<gene>
    <name evidence="1" type="ORF">EK21DRAFT_117570</name>
</gene>